<keyword evidence="9" id="KW-1185">Reference proteome</keyword>
<dbReference type="EC" id="4.2.3.153" evidence="2"/>
<dbReference type="Pfam" id="PF04476">
    <property type="entry name" value="4HFCP_synth"/>
    <property type="match status" value="1"/>
</dbReference>
<evidence type="ECO:0000256" key="5">
    <source>
        <dbReference type="ARBA" id="ARBA00032523"/>
    </source>
</evidence>
<evidence type="ECO:0000313" key="8">
    <source>
        <dbReference type="EMBL" id="KIX12139.1"/>
    </source>
</evidence>
<comment type="function">
    <text evidence="1">Catalyzes the formation of 4-(hydroxymethyl)-2-furancarboxaldehyde phosphate (4-HFC-P) from two molecules of glyceraldehyde-3-P (GA-3-P).</text>
</comment>
<keyword evidence="3" id="KW-0456">Lyase</keyword>
<evidence type="ECO:0000256" key="3">
    <source>
        <dbReference type="ARBA" id="ARBA00023239"/>
    </source>
</evidence>
<evidence type="ECO:0000256" key="4">
    <source>
        <dbReference type="ARBA" id="ARBA00023270"/>
    </source>
</evidence>
<feature type="active site" description="Proton acceptor" evidence="7">
    <location>
        <position position="85"/>
    </location>
</feature>
<comment type="catalytic activity">
    <reaction evidence="6">
        <text>2 D-glyceraldehyde 3-phosphate = 4-(hydroxymethyl)-2-furancarboxaldehyde phosphate + phosphate + 2 H2O</text>
        <dbReference type="Rhea" id="RHEA:43536"/>
        <dbReference type="ChEBI" id="CHEBI:15377"/>
        <dbReference type="ChEBI" id="CHEBI:43474"/>
        <dbReference type="ChEBI" id="CHEBI:59776"/>
        <dbReference type="ChEBI" id="CHEBI:83407"/>
        <dbReference type="EC" id="4.2.3.153"/>
    </reaction>
</comment>
<organism evidence="8 9">
    <name type="scientific">Dethiosulfatarculus sandiegensis</name>
    <dbReference type="NCBI Taxonomy" id="1429043"/>
    <lineage>
        <taxon>Bacteria</taxon>
        <taxon>Pseudomonadati</taxon>
        <taxon>Thermodesulfobacteriota</taxon>
        <taxon>Desulfarculia</taxon>
        <taxon>Desulfarculales</taxon>
        <taxon>Desulfarculaceae</taxon>
        <taxon>Dethiosulfatarculus</taxon>
    </lineage>
</organism>
<protein>
    <recommendedName>
        <fullName evidence="2">(5-formylfuran-3-yl)methyl phosphate synthase</fullName>
        <ecNumber evidence="2">4.2.3.153</ecNumber>
    </recommendedName>
    <alternativeName>
        <fullName evidence="5">4-(hydroxymethyl)-2-furancarboxaldehyde-phosphate synthase</fullName>
    </alternativeName>
</protein>
<feature type="active site" description="Schiff-base intermediate with substrate" evidence="7">
    <location>
        <position position="27"/>
    </location>
</feature>
<dbReference type="GO" id="GO:0016829">
    <property type="term" value="F:lyase activity"/>
    <property type="evidence" value="ECO:0007669"/>
    <property type="project" value="UniProtKB-KW"/>
</dbReference>
<evidence type="ECO:0000256" key="1">
    <source>
        <dbReference type="ARBA" id="ARBA00003810"/>
    </source>
</evidence>
<reference evidence="8 9" key="1">
    <citation type="submission" date="2013-11" db="EMBL/GenBank/DDBJ databases">
        <title>Metagenomic analysis of a methanogenic consortium involved in long chain n-alkane degradation.</title>
        <authorList>
            <person name="Davidova I.A."/>
            <person name="Callaghan A.V."/>
            <person name="Wawrik B."/>
            <person name="Pruitt S."/>
            <person name="Marks C."/>
            <person name="Duncan K.E."/>
            <person name="Suflita J.M."/>
        </authorList>
    </citation>
    <scope>NUCLEOTIDE SEQUENCE [LARGE SCALE GENOMIC DNA]</scope>
    <source>
        <strain evidence="8 9">SPR</strain>
    </source>
</reference>
<dbReference type="EMBL" id="AZAC01000034">
    <property type="protein sequence ID" value="KIX12139.1"/>
    <property type="molecule type" value="Genomic_DNA"/>
</dbReference>
<dbReference type="Proteomes" id="UP000032233">
    <property type="component" value="Unassembled WGS sequence"/>
</dbReference>
<evidence type="ECO:0000313" key="9">
    <source>
        <dbReference type="Proteomes" id="UP000032233"/>
    </source>
</evidence>
<name>A0A0D2J1P8_9BACT</name>
<evidence type="ECO:0000256" key="6">
    <source>
        <dbReference type="ARBA" id="ARBA00047628"/>
    </source>
</evidence>
<dbReference type="STRING" id="1429043.X474_20330"/>
<accession>A0A0D2J1P8</accession>
<dbReference type="RefSeq" id="WP_044350920.1">
    <property type="nucleotide sequence ID" value="NZ_AZAC01000034.1"/>
</dbReference>
<dbReference type="InterPro" id="IPR007565">
    <property type="entry name" value="4HFCP_synth"/>
</dbReference>
<evidence type="ECO:0000256" key="7">
    <source>
        <dbReference type="PIRSR" id="PIRSR015957-1"/>
    </source>
</evidence>
<dbReference type="PIRSF" id="PIRSF015957">
    <property type="entry name" value="UCP015957"/>
    <property type="match status" value="1"/>
</dbReference>
<proteinExistence type="predicted"/>
<gene>
    <name evidence="8" type="ORF">X474_20330</name>
</gene>
<dbReference type="OrthoDB" id="2111523at2"/>
<comment type="caution">
    <text evidence="8">The sequence shown here is derived from an EMBL/GenBank/DDBJ whole genome shotgun (WGS) entry which is preliminary data.</text>
</comment>
<dbReference type="InParanoid" id="A0A0D2J1P8"/>
<keyword evidence="4" id="KW-0704">Schiff base</keyword>
<sequence>MRLLVSVANSSEVRAALLGKADIIDVKNPAEGALGANFPRVIKEIRKLTPKEIPVSATIGDMPNLPGTASLAALGAAHCGVEYVKVGLKGVTEVEQATTLMREVCLAVSELPEPPEVIATAYADASLIPALLPEHLPEVAAKAGAHGCLIDTLGKSSQGLVDLMSPEELKNFVVLCKKAGLLCGLAGSLSKDTLPLACKAGPDLVGVRTAAINGDRVNGLVQKEKVEELKSIMLSAGSL</sequence>
<evidence type="ECO:0000256" key="2">
    <source>
        <dbReference type="ARBA" id="ARBA00012553"/>
    </source>
</evidence>
<dbReference type="AlphaFoldDB" id="A0A0D2J1P8"/>